<dbReference type="GO" id="GO:0051879">
    <property type="term" value="F:Hsp90 protein binding"/>
    <property type="evidence" value="ECO:0007669"/>
    <property type="project" value="TreeGrafter"/>
</dbReference>
<dbReference type="InterPro" id="IPR019734">
    <property type="entry name" value="TPR_rpt"/>
</dbReference>
<dbReference type="OrthoDB" id="412869at2759"/>
<dbReference type="Proteomes" id="UP000231279">
    <property type="component" value="Unassembled WGS sequence"/>
</dbReference>
<keyword evidence="5" id="KW-1185">Reference proteome</keyword>
<dbReference type="PANTHER" id="PTHR22904:SF523">
    <property type="entry name" value="STRESS-INDUCED-PHOSPHOPROTEIN 1"/>
    <property type="match status" value="1"/>
</dbReference>
<protein>
    <submittedName>
        <fullName evidence="4">Uncharacterized protein</fullName>
    </submittedName>
</protein>
<feature type="repeat" description="TPR" evidence="3">
    <location>
        <begin position="127"/>
        <end position="160"/>
    </location>
</feature>
<organism evidence="4 5">
    <name type="scientific">Handroanthus impetiginosus</name>
    <dbReference type="NCBI Taxonomy" id="429701"/>
    <lineage>
        <taxon>Eukaryota</taxon>
        <taxon>Viridiplantae</taxon>
        <taxon>Streptophyta</taxon>
        <taxon>Embryophyta</taxon>
        <taxon>Tracheophyta</taxon>
        <taxon>Spermatophyta</taxon>
        <taxon>Magnoliopsida</taxon>
        <taxon>eudicotyledons</taxon>
        <taxon>Gunneridae</taxon>
        <taxon>Pentapetalae</taxon>
        <taxon>asterids</taxon>
        <taxon>lamiids</taxon>
        <taxon>Lamiales</taxon>
        <taxon>Bignoniaceae</taxon>
        <taxon>Crescentiina</taxon>
        <taxon>Tabebuia alliance</taxon>
        <taxon>Handroanthus</taxon>
    </lineage>
</organism>
<dbReference type="EMBL" id="NKXS01004798">
    <property type="protein sequence ID" value="PIN05337.1"/>
    <property type="molecule type" value="Genomic_DNA"/>
</dbReference>
<gene>
    <name evidence="4" type="ORF">CDL12_22122</name>
</gene>
<reference evidence="5" key="1">
    <citation type="journal article" date="2018" name="Gigascience">
        <title>Genome assembly of the Pink Ipe (Handroanthus impetiginosus, Bignoniaceae), a highly valued, ecologically keystone Neotropical timber forest tree.</title>
        <authorList>
            <person name="Silva-Junior O.B."/>
            <person name="Grattapaglia D."/>
            <person name="Novaes E."/>
            <person name="Collevatti R.G."/>
        </authorList>
    </citation>
    <scope>NUCLEOTIDE SEQUENCE [LARGE SCALE GENOMIC DNA]</scope>
    <source>
        <strain evidence="5">cv. UFG-1</strain>
    </source>
</reference>
<evidence type="ECO:0000313" key="4">
    <source>
        <dbReference type="EMBL" id="PIN05337.1"/>
    </source>
</evidence>
<comment type="caution">
    <text evidence="4">The sequence shown here is derived from an EMBL/GenBank/DDBJ whole genome shotgun (WGS) entry which is preliminary data.</text>
</comment>
<proteinExistence type="predicted"/>
<dbReference type="PANTHER" id="PTHR22904">
    <property type="entry name" value="TPR REPEAT CONTAINING PROTEIN"/>
    <property type="match status" value="1"/>
</dbReference>
<keyword evidence="2 3" id="KW-0802">TPR repeat</keyword>
<dbReference type="InterPro" id="IPR011990">
    <property type="entry name" value="TPR-like_helical_dom_sf"/>
</dbReference>
<keyword evidence="1" id="KW-0677">Repeat</keyword>
<sequence length="179" mass="20646">MQYGSTPLENAIRAFRDGSVNMLLPLTRSFAEYNLTQIKGYLDSLEDTPERKNKKAEVYGHATATGNQELNADNYLNAIHYYTTAINANPSDAALYLLRSFSYARLFNGQNALKDAQRCVRLRPNWAKAYEREAAAWELLRDYRMALQALSNALRLQPGEAQIEKRIRYMKEEIEWNQD</sequence>
<dbReference type="AlphaFoldDB" id="A0A2G9GJ68"/>
<evidence type="ECO:0000256" key="1">
    <source>
        <dbReference type="ARBA" id="ARBA00022737"/>
    </source>
</evidence>
<evidence type="ECO:0000256" key="2">
    <source>
        <dbReference type="ARBA" id="ARBA00022803"/>
    </source>
</evidence>
<dbReference type="Gene3D" id="1.25.40.10">
    <property type="entry name" value="Tetratricopeptide repeat domain"/>
    <property type="match status" value="1"/>
</dbReference>
<name>A0A2G9GJ68_9LAMI</name>
<dbReference type="SMART" id="SM00028">
    <property type="entry name" value="TPR"/>
    <property type="match status" value="3"/>
</dbReference>
<evidence type="ECO:0000313" key="5">
    <source>
        <dbReference type="Proteomes" id="UP000231279"/>
    </source>
</evidence>
<accession>A0A2G9GJ68</accession>
<evidence type="ECO:0000256" key="3">
    <source>
        <dbReference type="PROSITE-ProRule" id="PRU00339"/>
    </source>
</evidence>
<dbReference type="SUPFAM" id="SSF48452">
    <property type="entry name" value="TPR-like"/>
    <property type="match status" value="1"/>
</dbReference>
<dbReference type="STRING" id="429701.A0A2G9GJ68"/>
<dbReference type="PROSITE" id="PS50005">
    <property type="entry name" value="TPR"/>
    <property type="match status" value="1"/>
</dbReference>